<organism evidence="7 8">
    <name type="scientific">Mycobacterium adipatum</name>
    <dbReference type="NCBI Taxonomy" id="1682113"/>
    <lineage>
        <taxon>Bacteria</taxon>
        <taxon>Bacillati</taxon>
        <taxon>Actinomycetota</taxon>
        <taxon>Actinomycetes</taxon>
        <taxon>Mycobacteriales</taxon>
        <taxon>Mycobacteriaceae</taxon>
        <taxon>Mycobacterium</taxon>
    </lineage>
</organism>
<proteinExistence type="inferred from homology"/>
<dbReference type="PANTHER" id="PTHR47359:SF3">
    <property type="entry name" value="NLP_P60 DOMAIN-CONTAINING PROTEIN-RELATED"/>
    <property type="match status" value="1"/>
</dbReference>
<dbReference type="SUPFAM" id="SSF54001">
    <property type="entry name" value="Cysteine proteinases"/>
    <property type="match status" value="1"/>
</dbReference>
<feature type="signal peptide" evidence="5">
    <location>
        <begin position="1"/>
        <end position="22"/>
    </location>
</feature>
<dbReference type="AlphaFoldDB" id="A0A172UQE8"/>
<name>A0A172UQE8_9MYCO</name>
<dbReference type="PANTHER" id="PTHR47359">
    <property type="entry name" value="PEPTIDOGLYCAN DL-ENDOPEPTIDASE CWLO"/>
    <property type="match status" value="1"/>
</dbReference>
<dbReference type="Proteomes" id="UP000077143">
    <property type="component" value="Chromosome"/>
</dbReference>
<feature type="domain" description="NlpC/P60" evidence="6">
    <location>
        <begin position="294"/>
        <end position="426"/>
    </location>
</feature>
<dbReference type="InterPro" id="IPR000064">
    <property type="entry name" value="NLP_P60_dom"/>
</dbReference>
<dbReference type="KEGG" id="madi:A7U43_19200"/>
<keyword evidence="5" id="KW-0732">Signal</keyword>
<dbReference type="RefSeq" id="WP_067998456.1">
    <property type="nucleotide sequence ID" value="NZ_CP015596.1"/>
</dbReference>
<reference evidence="7 8" key="1">
    <citation type="submission" date="2016-05" db="EMBL/GenBank/DDBJ databases">
        <title>Complete genome sequence of a phthalic acid esters degrading Mycobacterium sp. YC-RL4.</title>
        <authorList>
            <person name="Ren L."/>
            <person name="Fan S."/>
            <person name="Ruth N."/>
            <person name="Jia Y."/>
            <person name="Wang J."/>
            <person name="Qiao C."/>
        </authorList>
    </citation>
    <scope>NUCLEOTIDE SEQUENCE [LARGE SCALE GENOMIC DNA]</scope>
    <source>
        <strain evidence="7 8">YC-RL4</strain>
    </source>
</reference>
<evidence type="ECO:0000256" key="1">
    <source>
        <dbReference type="ARBA" id="ARBA00007074"/>
    </source>
</evidence>
<gene>
    <name evidence="7" type="ORF">A7U43_19200</name>
</gene>
<evidence type="ECO:0000256" key="5">
    <source>
        <dbReference type="SAM" id="SignalP"/>
    </source>
</evidence>
<keyword evidence="2" id="KW-0645">Protease</keyword>
<dbReference type="Pfam" id="PF00877">
    <property type="entry name" value="NLPC_P60"/>
    <property type="match status" value="1"/>
</dbReference>
<dbReference type="GO" id="GO:0006508">
    <property type="term" value="P:proteolysis"/>
    <property type="evidence" value="ECO:0007669"/>
    <property type="project" value="UniProtKB-KW"/>
</dbReference>
<dbReference type="InterPro" id="IPR051794">
    <property type="entry name" value="PG_Endopeptidase_C40"/>
</dbReference>
<dbReference type="STRING" id="1682113.A7U43_19200"/>
<keyword evidence="8" id="KW-1185">Reference proteome</keyword>
<dbReference type="PROSITE" id="PS51935">
    <property type="entry name" value="NLPC_P60"/>
    <property type="match status" value="1"/>
</dbReference>
<evidence type="ECO:0000313" key="8">
    <source>
        <dbReference type="Proteomes" id="UP000077143"/>
    </source>
</evidence>
<evidence type="ECO:0000313" key="7">
    <source>
        <dbReference type="EMBL" id="ANE81130.1"/>
    </source>
</evidence>
<keyword evidence="3" id="KW-0378">Hydrolase</keyword>
<dbReference type="InterPro" id="IPR038765">
    <property type="entry name" value="Papain-like_cys_pep_sf"/>
</dbReference>
<evidence type="ECO:0000256" key="2">
    <source>
        <dbReference type="ARBA" id="ARBA00022670"/>
    </source>
</evidence>
<dbReference type="EMBL" id="CP015596">
    <property type="protein sequence ID" value="ANE81130.1"/>
    <property type="molecule type" value="Genomic_DNA"/>
</dbReference>
<protein>
    <recommendedName>
        <fullName evidence="6">NlpC/P60 domain-containing protein</fullName>
    </recommendedName>
</protein>
<evidence type="ECO:0000256" key="3">
    <source>
        <dbReference type="ARBA" id="ARBA00022801"/>
    </source>
</evidence>
<dbReference type="Gene3D" id="3.90.1720.10">
    <property type="entry name" value="endopeptidase domain like (from Nostoc punctiforme)"/>
    <property type="match status" value="1"/>
</dbReference>
<sequence length="426" mass="44549">MKPLAALLTALLVLTAPGAAVATPGPTDAQDVTRLVHAVATAEQQLNDQQLLMGGEREKVNRAVVGAQQALVEARTAQRAEDAAGTASMAAHRQLERAQDEFDDFAAAAYMNGPSAAGLLGGDPEEVIENAVQMQAISLRQRAATGALAAAQQVREDEHRRARETAARAQRAVAVAADRRDEAVRSLADAQRTLEDRRRAVAQLVAERDAAQAALDAAVGAAGAAVPGSQGAQITSAVREPAEVIARLMSVAEESVRETSAMGRAFLAQLGQVMPLESARTGMSYGQLPTGVGRRASEVVIARALSQRGIAYSWGGGGASGPTRGIDGGEHIVGFDCSGLMMYAFAGVGIALPHYSGSQYEMGVRVPVAQMRRGDVLFYGENGGQHVALYLGDNLMVEAPNAGSVVRVSPVRHAGMTPHAVRYIDF</sequence>
<evidence type="ECO:0000259" key="6">
    <source>
        <dbReference type="PROSITE" id="PS51935"/>
    </source>
</evidence>
<dbReference type="GO" id="GO:0008234">
    <property type="term" value="F:cysteine-type peptidase activity"/>
    <property type="evidence" value="ECO:0007669"/>
    <property type="project" value="UniProtKB-KW"/>
</dbReference>
<keyword evidence="4" id="KW-0788">Thiol protease</keyword>
<feature type="chain" id="PRO_5008002298" description="NlpC/P60 domain-containing protein" evidence="5">
    <location>
        <begin position="23"/>
        <end position="426"/>
    </location>
</feature>
<evidence type="ECO:0000256" key="4">
    <source>
        <dbReference type="ARBA" id="ARBA00022807"/>
    </source>
</evidence>
<dbReference type="OrthoDB" id="4771638at2"/>
<comment type="similarity">
    <text evidence="1">Belongs to the peptidase C40 family.</text>
</comment>
<accession>A0A172UQE8</accession>